<accession>A0ABU0CXQ2</accession>
<feature type="transmembrane region" description="Helical" evidence="1">
    <location>
        <begin position="33"/>
        <end position="61"/>
    </location>
</feature>
<dbReference type="Proteomes" id="UP001232445">
    <property type="component" value="Unassembled WGS sequence"/>
</dbReference>
<evidence type="ECO:0000256" key="1">
    <source>
        <dbReference type="SAM" id="Phobius"/>
    </source>
</evidence>
<dbReference type="EMBL" id="JAUSUQ010000017">
    <property type="protein sequence ID" value="MDQ0340682.1"/>
    <property type="molecule type" value="Genomic_DNA"/>
</dbReference>
<keyword evidence="1" id="KW-0812">Transmembrane</keyword>
<evidence type="ECO:0000313" key="2">
    <source>
        <dbReference type="EMBL" id="MDQ0340682.1"/>
    </source>
</evidence>
<reference evidence="2 3" key="1">
    <citation type="submission" date="2023-07" db="EMBL/GenBank/DDBJ databases">
        <title>Genomic Encyclopedia of Type Strains, Phase IV (KMG-IV): sequencing the most valuable type-strain genomes for metagenomic binning, comparative biology and taxonomic classification.</title>
        <authorList>
            <person name="Goeker M."/>
        </authorList>
    </citation>
    <scope>NUCLEOTIDE SEQUENCE [LARGE SCALE GENOMIC DNA]</scope>
    <source>
        <strain evidence="2 3">DSM 17740</strain>
    </source>
</reference>
<name>A0ABU0CXQ2_9BACI</name>
<keyword evidence="1" id="KW-0472">Membrane</keyword>
<comment type="caution">
    <text evidence="2">The sequence shown here is derived from an EMBL/GenBank/DDBJ whole genome shotgun (WGS) entry which is preliminary data.</text>
</comment>
<protein>
    <submittedName>
        <fullName evidence="2">Phage tail protein</fullName>
    </submittedName>
</protein>
<proteinExistence type="predicted"/>
<evidence type="ECO:0000313" key="3">
    <source>
        <dbReference type="Proteomes" id="UP001232445"/>
    </source>
</evidence>
<keyword evidence="1" id="KW-1133">Transmembrane helix</keyword>
<organism evidence="2 3">
    <name type="scientific">Caldalkalibacillus uzonensis</name>
    <dbReference type="NCBI Taxonomy" id="353224"/>
    <lineage>
        <taxon>Bacteria</taxon>
        <taxon>Bacillati</taxon>
        <taxon>Bacillota</taxon>
        <taxon>Bacilli</taxon>
        <taxon>Bacillales</taxon>
        <taxon>Bacillaceae</taxon>
        <taxon>Caldalkalibacillus</taxon>
    </lineage>
</organism>
<dbReference type="RefSeq" id="WP_307342730.1">
    <property type="nucleotide sequence ID" value="NZ_JAUSUQ010000017.1"/>
</dbReference>
<keyword evidence="3" id="KW-1185">Reference proteome</keyword>
<feature type="transmembrane region" description="Helical" evidence="1">
    <location>
        <begin position="7"/>
        <end position="27"/>
    </location>
</feature>
<sequence length="77" mass="8328">MDKRIEMIVGLFYAAGVIMAAAAFMTVGLLTGAWLAALFACAGAGIGFGLIMHGLLVFLDYRYDKKVSWRKDNNSHG</sequence>
<gene>
    <name evidence="2" type="ORF">J2S00_003508</name>
</gene>